<dbReference type="OrthoDB" id="6120306at2"/>
<dbReference type="STRING" id="355243.SAMN03080615_03603"/>
<dbReference type="AlphaFoldDB" id="A0A1H9KQQ7"/>
<evidence type="ECO:0000313" key="2">
    <source>
        <dbReference type="Proteomes" id="UP000198749"/>
    </source>
</evidence>
<keyword evidence="2" id="KW-1185">Reference proteome</keyword>
<gene>
    <name evidence="1" type="ORF">SAMN03080615_03603</name>
</gene>
<name>A0A1H9KQQ7_9GAMM</name>
<proteinExistence type="predicted"/>
<reference evidence="2" key="1">
    <citation type="submission" date="2016-10" db="EMBL/GenBank/DDBJ databases">
        <authorList>
            <person name="Varghese N."/>
            <person name="Submissions S."/>
        </authorList>
    </citation>
    <scope>NUCLEOTIDE SEQUENCE [LARGE SCALE GENOMIC DNA]</scope>
    <source>
        <strain evidence="2">DSM 18887</strain>
    </source>
</reference>
<protein>
    <submittedName>
        <fullName evidence="1">Uncharacterized protein</fullName>
    </submittedName>
</protein>
<accession>A0A1H9KQQ7</accession>
<sequence>MFEAHIYSESPRTETVAAIRWVKLNSPACCWHSHYQCNIRYWITQGKRQSREHLFLYIEFRQRDNSHGYKMLELPGNSLTTEAVQKIICNTSLSLQLDPLKTEQWCRSL</sequence>
<dbReference type="Proteomes" id="UP000198749">
    <property type="component" value="Unassembled WGS sequence"/>
</dbReference>
<dbReference type="RefSeq" id="WP_091360962.1">
    <property type="nucleotide sequence ID" value="NZ_AP025284.1"/>
</dbReference>
<organism evidence="1 2">
    <name type="scientific">Amphritea atlantica</name>
    <dbReference type="NCBI Taxonomy" id="355243"/>
    <lineage>
        <taxon>Bacteria</taxon>
        <taxon>Pseudomonadati</taxon>
        <taxon>Pseudomonadota</taxon>
        <taxon>Gammaproteobacteria</taxon>
        <taxon>Oceanospirillales</taxon>
        <taxon>Oceanospirillaceae</taxon>
        <taxon>Amphritea</taxon>
    </lineage>
</organism>
<dbReference type="EMBL" id="FOGB01000014">
    <property type="protein sequence ID" value="SER01389.1"/>
    <property type="molecule type" value="Genomic_DNA"/>
</dbReference>
<evidence type="ECO:0000313" key="1">
    <source>
        <dbReference type="EMBL" id="SER01389.1"/>
    </source>
</evidence>